<dbReference type="OrthoDB" id="846150at2"/>
<evidence type="ECO:0000313" key="4">
    <source>
        <dbReference type="Proteomes" id="UP000291819"/>
    </source>
</evidence>
<proteinExistence type="predicted"/>
<keyword evidence="4" id="KW-1185">Reference proteome</keyword>
<gene>
    <name evidence="3" type="ORF">EYS08_24100</name>
</gene>
<dbReference type="PANTHER" id="PTHR46825">
    <property type="entry name" value="D-ALANYL-D-ALANINE-CARBOXYPEPTIDASE/ENDOPEPTIDASE AMPH"/>
    <property type="match status" value="1"/>
</dbReference>
<feature type="domain" description="Beta-lactamase-related" evidence="2">
    <location>
        <begin position="29"/>
        <end position="372"/>
    </location>
</feature>
<dbReference type="PANTHER" id="PTHR46825:SF9">
    <property type="entry name" value="BETA-LACTAMASE-RELATED DOMAIN-CONTAINING PROTEIN"/>
    <property type="match status" value="1"/>
</dbReference>
<dbReference type="InterPro" id="IPR050491">
    <property type="entry name" value="AmpC-like"/>
</dbReference>
<reference evidence="3 4" key="1">
    <citation type="submission" date="2019-02" db="EMBL/GenBank/DDBJ databases">
        <title>Pedobacter kyonggii whole genome sequence analysis.</title>
        <authorList>
            <person name="Dahal R.H."/>
        </authorList>
    </citation>
    <scope>NUCLEOTIDE SEQUENCE [LARGE SCALE GENOMIC DNA]</scope>
    <source>
        <strain evidence="3 4">K-4-11-1</strain>
    </source>
</reference>
<dbReference type="GO" id="GO:0016787">
    <property type="term" value="F:hydrolase activity"/>
    <property type="evidence" value="ECO:0007669"/>
    <property type="project" value="UniProtKB-KW"/>
</dbReference>
<dbReference type="SUPFAM" id="SSF56601">
    <property type="entry name" value="beta-lactamase/transpeptidase-like"/>
    <property type="match status" value="1"/>
</dbReference>
<dbReference type="Pfam" id="PF00144">
    <property type="entry name" value="Beta-lactamase"/>
    <property type="match status" value="1"/>
</dbReference>
<protein>
    <submittedName>
        <fullName evidence="3">Class A beta-lactamase-related serine hydrolase</fullName>
    </submittedName>
</protein>
<sequence length="400" mass="45796">MTYLKSIFFFVLVFCSLTVKSQNYQDSLRRELTDYLNKNSIPGLSVSILNKNKIVFEEGFGYANVAEKRAYTTETIQNIGSVSKTFIAVSLMKAIELGYFDLETDINAILPFKVVNPYLPDEIIKVKYLTTHTSGILDNLPIFNRSYRFEGPKVQNELLFKMMQENNYTSDLNDTTLVTFLKAYLTPQGALYNKENFGNSSPSKRVSYRYSNIGSALAAYLIEVKSGMSFADFTQRYIFKPLRMHKTSWFKTKENVKKQAIPYFTKNIAFPFYHLTTYPDGGLRTSDKELSLYVREMMKMLEHNSNLITERSAVEMFKPVFTLQSLPENMSLQTRNKGVFWNIYNDGYIGHDGDDPGASANILFNKTTGIIFMSNIYIADRTKILSILKKYAPLLVASSK</sequence>
<evidence type="ECO:0000259" key="2">
    <source>
        <dbReference type="Pfam" id="PF00144"/>
    </source>
</evidence>
<dbReference type="EMBL" id="SIXF01000044">
    <property type="protein sequence ID" value="TBO37033.1"/>
    <property type="molecule type" value="Genomic_DNA"/>
</dbReference>
<accession>A0A4Q9H6M3</accession>
<keyword evidence="3" id="KW-0378">Hydrolase</keyword>
<feature type="chain" id="PRO_5020438378" evidence="1">
    <location>
        <begin position="22"/>
        <end position="400"/>
    </location>
</feature>
<feature type="signal peptide" evidence="1">
    <location>
        <begin position="1"/>
        <end position="21"/>
    </location>
</feature>
<dbReference type="AlphaFoldDB" id="A0A4Q9H6M3"/>
<dbReference type="InterPro" id="IPR001466">
    <property type="entry name" value="Beta-lactam-related"/>
</dbReference>
<dbReference type="Gene3D" id="3.40.710.10">
    <property type="entry name" value="DD-peptidase/beta-lactamase superfamily"/>
    <property type="match status" value="1"/>
</dbReference>
<evidence type="ECO:0000313" key="3">
    <source>
        <dbReference type="EMBL" id="TBO37033.1"/>
    </source>
</evidence>
<dbReference type="InterPro" id="IPR012338">
    <property type="entry name" value="Beta-lactam/transpept-like"/>
</dbReference>
<dbReference type="Proteomes" id="UP000291819">
    <property type="component" value="Unassembled WGS sequence"/>
</dbReference>
<keyword evidence="1" id="KW-0732">Signal</keyword>
<organism evidence="3 4">
    <name type="scientific">Pedobacter kyonggii</name>
    <dbReference type="NCBI Taxonomy" id="1926871"/>
    <lineage>
        <taxon>Bacteria</taxon>
        <taxon>Pseudomonadati</taxon>
        <taxon>Bacteroidota</taxon>
        <taxon>Sphingobacteriia</taxon>
        <taxon>Sphingobacteriales</taxon>
        <taxon>Sphingobacteriaceae</taxon>
        <taxon>Pedobacter</taxon>
    </lineage>
</organism>
<dbReference type="RefSeq" id="WP_131032487.1">
    <property type="nucleotide sequence ID" value="NZ_SIXF01000044.1"/>
</dbReference>
<comment type="caution">
    <text evidence="3">The sequence shown here is derived from an EMBL/GenBank/DDBJ whole genome shotgun (WGS) entry which is preliminary data.</text>
</comment>
<name>A0A4Q9H6M3_9SPHI</name>
<evidence type="ECO:0000256" key="1">
    <source>
        <dbReference type="SAM" id="SignalP"/>
    </source>
</evidence>